<comment type="cofactor">
    <cofactor evidence="7">
        <name>a divalent metal cation</name>
        <dbReference type="ChEBI" id="CHEBI:60240"/>
    </cofactor>
    <text evidence="7">Binds 1 divalent metal cation per subunit.</text>
</comment>
<evidence type="ECO:0000256" key="3">
    <source>
        <dbReference type="ARBA" id="ARBA00022490"/>
    </source>
</evidence>
<evidence type="ECO:0000256" key="2">
    <source>
        <dbReference type="ARBA" id="ARBA00011062"/>
    </source>
</evidence>
<reference evidence="11 12" key="1">
    <citation type="submission" date="2017-03" db="EMBL/GenBank/DDBJ databases">
        <title>Comparative genomics of honeybee gut symbionts reveal geographically distinct and subgroup specific antibiotic resistance.</title>
        <authorList>
            <person name="Ludvigsen J."/>
            <person name="Porcellato D."/>
            <person name="Labee-Lund T.M."/>
            <person name="Amdam G.V."/>
            <person name="Rudi K."/>
        </authorList>
    </citation>
    <scope>NUCLEOTIDE SEQUENCE [LARGE SCALE GENOMIC DNA]</scope>
    <source>
        <strain evidence="9 12">A-7-12</strain>
        <strain evidence="10 11">A-9-12</strain>
    </source>
</reference>
<evidence type="ECO:0000313" key="12">
    <source>
        <dbReference type="Proteomes" id="UP000194977"/>
    </source>
</evidence>
<evidence type="ECO:0000313" key="11">
    <source>
        <dbReference type="Proteomes" id="UP000194800"/>
    </source>
</evidence>
<feature type="domain" description="Survival protein SurE-like phosphatase/nucleotidase" evidence="8">
    <location>
        <begin position="10"/>
        <end position="192"/>
    </location>
</feature>
<dbReference type="PANTHER" id="PTHR30457">
    <property type="entry name" value="5'-NUCLEOTIDASE SURE"/>
    <property type="match status" value="1"/>
</dbReference>
<evidence type="ECO:0000313" key="10">
    <source>
        <dbReference type="EMBL" id="OTQ08436.1"/>
    </source>
</evidence>
<keyword evidence="6 7" id="KW-0378">Hydrolase</keyword>
<evidence type="ECO:0000313" key="9">
    <source>
        <dbReference type="EMBL" id="OTQ00217.1"/>
    </source>
</evidence>
<name>A0A242NIW3_9GAMM</name>
<dbReference type="RefSeq" id="WP_086272628.1">
    <property type="nucleotide sequence ID" value="NZ_MZNF01000043.1"/>
</dbReference>
<comment type="catalytic activity">
    <reaction evidence="1 7">
        <text>a ribonucleoside 5'-phosphate + H2O = a ribonucleoside + phosphate</text>
        <dbReference type="Rhea" id="RHEA:12484"/>
        <dbReference type="ChEBI" id="CHEBI:15377"/>
        <dbReference type="ChEBI" id="CHEBI:18254"/>
        <dbReference type="ChEBI" id="CHEBI:43474"/>
        <dbReference type="ChEBI" id="CHEBI:58043"/>
        <dbReference type="EC" id="3.1.3.5"/>
    </reaction>
</comment>
<dbReference type="InterPro" id="IPR036523">
    <property type="entry name" value="SurE-like_sf"/>
</dbReference>
<keyword evidence="5 7" id="KW-0547">Nucleotide-binding</keyword>
<dbReference type="HAMAP" id="MF_00060">
    <property type="entry name" value="SurE"/>
    <property type="match status" value="1"/>
</dbReference>
<dbReference type="EMBL" id="NARP01000010">
    <property type="protein sequence ID" value="OTQ00217.1"/>
    <property type="molecule type" value="Genomic_DNA"/>
</dbReference>
<dbReference type="NCBIfam" id="NF001490">
    <property type="entry name" value="PRK00346.1-4"/>
    <property type="match status" value="1"/>
</dbReference>
<sequence length="260" mass="28616">MMFDKLVNRVLLVNDDGIDAYGIKILKDVAHKIAHEVWVVAPAIDQSGVSCSVSIKAPFRVAKRDEQEYAVYGTPADCSLFAIKHLMADKLPDLVLSGINNGSNVGFETVLSGTVGAAMMATALGIPSIALSQCSTEDNQPTIWDCSAYHAESVIRKLLSLSAPKNICFNVNFPSCDAHQIKGLKITKQGDCDVSRFVVAPIKDPEGHDYFWFRAQRNQQVCDDNKELDAANGNFIAITPIGYERTNYAFYEKLLKEFDC</sequence>
<dbReference type="GO" id="GO:0005737">
    <property type="term" value="C:cytoplasm"/>
    <property type="evidence" value="ECO:0007669"/>
    <property type="project" value="UniProtKB-SubCell"/>
</dbReference>
<evidence type="ECO:0000259" key="8">
    <source>
        <dbReference type="Pfam" id="PF01975"/>
    </source>
</evidence>
<keyword evidence="3 7" id="KW-0963">Cytoplasm</keyword>
<dbReference type="EC" id="3.1.3.5" evidence="7"/>
<evidence type="ECO:0000256" key="6">
    <source>
        <dbReference type="ARBA" id="ARBA00022801"/>
    </source>
</evidence>
<proteinExistence type="inferred from homology"/>
<dbReference type="GO" id="GO:0000166">
    <property type="term" value="F:nucleotide binding"/>
    <property type="evidence" value="ECO:0007669"/>
    <property type="project" value="UniProtKB-KW"/>
</dbReference>
<comment type="similarity">
    <text evidence="2 7">Belongs to the SurE nucleotidase family.</text>
</comment>
<dbReference type="PANTHER" id="PTHR30457:SF12">
    <property type="entry name" value="5'_3'-NUCLEOTIDASE SURE"/>
    <property type="match status" value="1"/>
</dbReference>
<feature type="binding site" evidence="7">
    <location>
        <position position="16"/>
    </location>
    <ligand>
        <name>a divalent metal cation</name>
        <dbReference type="ChEBI" id="CHEBI:60240"/>
    </ligand>
</feature>
<evidence type="ECO:0000256" key="7">
    <source>
        <dbReference type="HAMAP-Rule" id="MF_00060"/>
    </source>
</evidence>
<dbReference type="SUPFAM" id="SSF64167">
    <property type="entry name" value="SurE-like"/>
    <property type="match status" value="1"/>
</dbReference>
<keyword evidence="4 7" id="KW-0479">Metal-binding</keyword>
<organism evidence="9 12">
    <name type="scientific">Gilliamella apicola</name>
    <dbReference type="NCBI Taxonomy" id="1196095"/>
    <lineage>
        <taxon>Bacteria</taxon>
        <taxon>Pseudomonadati</taxon>
        <taxon>Pseudomonadota</taxon>
        <taxon>Gammaproteobacteria</taxon>
        <taxon>Orbales</taxon>
        <taxon>Orbaceae</taxon>
        <taxon>Gilliamella</taxon>
    </lineage>
</organism>
<accession>A0A242NIW3</accession>
<dbReference type="AlphaFoldDB" id="A0A242NIW3"/>
<evidence type="ECO:0000256" key="4">
    <source>
        <dbReference type="ARBA" id="ARBA00022723"/>
    </source>
</evidence>
<keyword evidence="11" id="KW-1185">Reference proteome</keyword>
<gene>
    <name evidence="7" type="primary">surE</name>
    <name evidence="10" type="ORF">B6C91_12360</name>
    <name evidence="9" type="ORF">B6D08_04775</name>
</gene>
<dbReference type="EMBL" id="NART01000085">
    <property type="protein sequence ID" value="OTQ08436.1"/>
    <property type="molecule type" value="Genomic_DNA"/>
</dbReference>
<comment type="function">
    <text evidence="7">Nucleotidase that shows phosphatase activity on nucleoside 5'-monophosphates.</text>
</comment>
<dbReference type="Proteomes" id="UP000194977">
    <property type="component" value="Unassembled WGS sequence"/>
</dbReference>
<dbReference type="InterPro" id="IPR030048">
    <property type="entry name" value="SurE"/>
</dbReference>
<dbReference type="Gene3D" id="3.40.1210.10">
    <property type="entry name" value="Survival protein SurE-like phosphatase/nucleotidase"/>
    <property type="match status" value="1"/>
</dbReference>
<feature type="binding site" evidence="7">
    <location>
        <position position="100"/>
    </location>
    <ligand>
        <name>a divalent metal cation</name>
        <dbReference type="ChEBI" id="CHEBI:60240"/>
    </ligand>
</feature>
<evidence type="ECO:0000256" key="5">
    <source>
        <dbReference type="ARBA" id="ARBA00022741"/>
    </source>
</evidence>
<dbReference type="GO" id="GO:0008254">
    <property type="term" value="F:3'-nucleotidase activity"/>
    <property type="evidence" value="ECO:0007669"/>
    <property type="project" value="TreeGrafter"/>
</dbReference>
<comment type="caution">
    <text evidence="9">The sequence shown here is derived from an EMBL/GenBank/DDBJ whole genome shotgun (WGS) entry which is preliminary data.</text>
</comment>
<dbReference type="InterPro" id="IPR002828">
    <property type="entry name" value="SurE-like_Pase/nucleotidase"/>
</dbReference>
<dbReference type="GO" id="GO:0004309">
    <property type="term" value="F:exopolyphosphatase activity"/>
    <property type="evidence" value="ECO:0007669"/>
    <property type="project" value="TreeGrafter"/>
</dbReference>
<dbReference type="Proteomes" id="UP000194800">
    <property type="component" value="Unassembled WGS sequence"/>
</dbReference>
<feature type="binding site" evidence="7">
    <location>
        <position position="47"/>
    </location>
    <ligand>
        <name>a divalent metal cation</name>
        <dbReference type="ChEBI" id="CHEBI:60240"/>
    </ligand>
</feature>
<protein>
    <recommendedName>
        <fullName evidence="7">5'-nucleotidase SurE</fullName>
        <ecNumber evidence="7">3.1.3.5</ecNumber>
    </recommendedName>
    <alternativeName>
        <fullName evidence="7">Nucleoside 5'-monophosphate phosphohydrolase</fullName>
    </alternativeName>
</protein>
<dbReference type="Pfam" id="PF01975">
    <property type="entry name" value="SurE"/>
    <property type="match status" value="1"/>
</dbReference>
<dbReference type="NCBIfam" id="TIGR00087">
    <property type="entry name" value="surE"/>
    <property type="match status" value="1"/>
</dbReference>
<dbReference type="GO" id="GO:0046872">
    <property type="term" value="F:metal ion binding"/>
    <property type="evidence" value="ECO:0007669"/>
    <property type="project" value="UniProtKB-UniRule"/>
</dbReference>
<feature type="binding site" evidence="7">
    <location>
        <position position="15"/>
    </location>
    <ligand>
        <name>a divalent metal cation</name>
        <dbReference type="ChEBI" id="CHEBI:60240"/>
    </ligand>
</feature>
<dbReference type="OrthoDB" id="9780815at2"/>
<comment type="subcellular location">
    <subcellularLocation>
        <location evidence="7">Cytoplasm</location>
    </subcellularLocation>
</comment>
<evidence type="ECO:0000256" key="1">
    <source>
        <dbReference type="ARBA" id="ARBA00000815"/>
    </source>
</evidence>
<dbReference type="GO" id="GO:0008253">
    <property type="term" value="F:5'-nucleotidase activity"/>
    <property type="evidence" value="ECO:0007669"/>
    <property type="project" value="UniProtKB-UniRule"/>
</dbReference>